<name>A0A4V6Z472_9STRE</name>
<keyword evidence="1" id="KW-0472">Membrane</keyword>
<dbReference type="RefSeq" id="WP_269902533.1">
    <property type="nucleotide sequence ID" value="NZ_CABEHT010000002.1"/>
</dbReference>
<dbReference type="Proteomes" id="UP000394068">
    <property type="component" value="Unassembled WGS sequence"/>
</dbReference>
<dbReference type="EMBL" id="CABEHT010000002">
    <property type="protein sequence ID" value="VTS31507.1"/>
    <property type="molecule type" value="Genomic_DNA"/>
</dbReference>
<feature type="transmembrane region" description="Helical" evidence="1">
    <location>
        <begin position="73"/>
        <end position="96"/>
    </location>
</feature>
<dbReference type="SUPFAM" id="SSF53474">
    <property type="entry name" value="alpha/beta-Hydrolases"/>
    <property type="match status" value="1"/>
</dbReference>
<evidence type="ECO:0000256" key="1">
    <source>
        <dbReference type="SAM" id="Phobius"/>
    </source>
</evidence>
<protein>
    <submittedName>
        <fullName evidence="2">Esterase</fullName>
    </submittedName>
</protein>
<organism evidence="2 3">
    <name type="scientific">Streptococcus pseudoporcinus</name>
    <dbReference type="NCBI Taxonomy" id="361101"/>
    <lineage>
        <taxon>Bacteria</taxon>
        <taxon>Bacillati</taxon>
        <taxon>Bacillota</taxon>
        <taxon>Bacilli</taxon>
        <taxon>Lactobacillales</taxon>
        <taxon>Streptococcaceae</taxon>
        <taxon>Streptococcus</taxon>
    </lineage>
</organism>
<evidence type="ECO:0000313" key="3">
    <source>
        <dbReference type="Proteomes" id="UP000394068"/>
    </source>
</evidence>
<keyword evidence="1" id="KW-0812">Transmembrane</keyword>
<proteinExistence type="predicted"/>
<evidence type="ECO:0000313" key="2">
    <source>
        <dbReference type="EMBL" id="VTS31507.1"/>
    </source>
</evidence>
<gene>
    <name evidence="2" type="ORF">NCTC5386_02177</name>
</gene>
<reference evidence="2 3" key="1">
    <citation type="submission" date="2019-05" db="EMBL/GenBank/DDBJ databases">
        <authorList>
            <consortium name="Pathogen Informatics"/>
        </authorList>
    </citation>
    <scope>NUCLEOTIDE SEQUENCE [LARGE SCALE GENOMIC DNA]</scope>
    <source>
        <strain evidence="2 3">NCTC5386</strain>
    </source>
</reference>
<sequence>MADIFTNLKTHFFALPYTKKKRRVRVLLPNNYSEKNAVNYPVLYMHDGQNLLFDQESFSGSSWKIIESLQAQVFLTLLSLLLTTPIPIVYGSMLLFPLKK</sequence>
<keyword evidence="1" id="KW-1133">Transmembrane helix</keyword>
<accession>A0A4V6Z472</accession>
<dbReference type="Pfam" id="PF00756">
    <property type="entry name" value="Esterase"/>
    <property type="match status" value="1"/>
</dbReference>
<dbReference type="AlphaFoldDB" id="A0A4V6Z472"/>
<dbReference type="InterPro" id="IPR029058">
    <property type="entry name" value="AB_hydrolase_fold"/>
</dbReference>
<dbReference type="Gene3D" id="3.40.50.1820">
    <property type="entry name" value="alpha/beta hydrolase"/>
    <property type="match status" value="1"/>
</dbReference>
<dbReference type="InterPro" id="IPR000801">
    <property type="entry name" value="Esterase-like"/>
</dbReference>